<dbReference type="Proteomes" id="UP001057402">
    <property type="component" value="Chromosome 7"/>
</dbReference>
<dbReference type="EMBL" id="CM042886">
    <property type="protein sequence ID" value="KAI4339452.1"/>
    <property type="molecule type" value="Genomic_DNA"/>
</dbReference>
<keyword evidence="2" id="KW-1185">Reference proteome</keyword>
<evidence type="ECO:0000313" key="2">
    <source>
        <dbReference type="Proteomes" id="UP001057402"/>
    </source>
</evidence>
<proteinExistence type="predicted"/>
<reference evidence="2" key="1">
    <citation type="journal article" date="2023" name="Front. Plant Sci.">
        <title>Chromosomal-level genome assembly of Melastoma candidum provides insights into trichome evolution.</title>
        <authorList>
            <person name="Zhong Y."/>
            <person name="Wu W."/>
            <person name="Sun C."/>
            <person name="Zou P."/>
            <person name="Liu Y."/>
            <person name="Dai S."/>
            <person name="Zhou R."/>
        </authorList>
    </citation>
    <scope>NUCLEOTIDE SEQUENCE [LARGE SCALE GENOMIC DNA]</scope>
</reference>
<organism evidence="1 2">
    <name type="scientific">Melastoma candidum</name>
    <dbReference type="NCBI Taxonomy" id="119954"/>
    <lineage>
        <taxon>Eukaryota</taxon>
        <taxon>Viridiplantae</taxon>
        <taxon>Streptophyta</taxon>
        <taxon>Embryophyta</taxon>
        <taxon>Tracheophyta</taxon>
        <taxon>Spermatophyta</taxon>
        <taxon>Magnoliopsida</taxon>
        <taxon>eudicotyledons</taxon>
        <taxon>Gunneridae</taxon>
        <taxon>Pentapetalae</taxon>
        <taxon>rosids</taxon>
        <taxon>malvids</taxon>
        <taxon>Myrtales</taxon>
        <taxon>Melastomataceae</taxon>
        <taxon>Melastomatoideae</taxon>
        <taxon>Melastomateae</taxon>
        <taxon>Melastoma</taxon>
    </lineage>
</organism>
<comment type="caution">
    <text evidence="1">The sequence shown here is derived from an EMBL/GenBank/DDBJ whole genome shotgun (WGS) entry which is preliminary data.</text>
</comment>
<name>A0ACB9NUV0_9MYRT</name>
<accession>A0ACB9NUV0</accession>
<sequence>MARTVTISIASSSALPFFTTTIFLAFLASPIPSFSLDYTSFVFGGCSQQKFSPSSPYQSNVNSLLTSLLNSASYSSYNNYTVPGSSMGDVVYGLFQCRGDLSLPDCATCVSQAVSRVGTLCSNTCGAAVQLQGCFIKYDNDTFLGVEDKTVVLKKCGPLGGPEPIGQRDSVLAALAGGEGMYRTASGDMFLAKCYVRCSAAGGGGGGSAGTGGVVGTSPINPISQVPPADTGEPSTSDEGEKTFAIIIGLFAGVALIIVFAAFIRKVANGNEAEGPKS</sequence>
<protein>
    <submittedName>
        <fullName evidence="1">Uncharacterized protein</fullName>
    </submittedName>
</protein>
<evidence type="ECO:0000313" key="1">
    <source>
        <dbReference type="EMBL" id="KAI4339452.1"/>
    </source>
</evidence>
<gene>
    <name evidence="1" type="ORF">MLD38_024396</name>
</gene>